<dbReference type="SUPFAM" id="SSF52540">
    <property type="entry name" value="P-loop containing nucleoside triphosphate hydrolases"/>
    <property type="match status" value="1"/>
</dbReference>
<keyword evidence="1" id="KW-0677">Repeat</keyword>
<dbReference type="InterPro" id="IPR044974">
    <property type="entry name" value="Disease_R_plants"/>
</dbReference>
<evidence type="ECO:0000256" key="2">
    <source>
        <dbReference type="ARBA" id="ARBA00022741"/>
    </source>
</evidence>
<accession>U5DCH4</accession>
<dbReference type="InterPro" id="IPR036388">
    <property type="entry name" value="WH-like_DNA-bd_sf"/>
</dbReference>
<dbReference type="AlphaFoldDB" id="U5DCH4"/>
<keyword evidence="3" id="KW-0611">Plant defense</keyword>
<evidence type="ECO:0000259" key="4">
    <source>
        <dbReference type="Pfam" id="PF18052"/>
    </source>
</evidence>
<proteinExistence type="predicted"/>
<evidence type="ECO:0000313" key="6">
    <source>
        <dbReference type="EMBL" id="ERN19117.1"/>
    </source>
</evidence>
<dbReference type="InterPro" id="IPR041118">
    <property type="entry name" value="Rx_N"/>
</dbReference>
<dbReference type="InterPro" id="IPR027417">
    <property type="entry name" value="P-loop_NTPase"/>
</dbReference>
<dbReference type="Pfam" id="PF23559">
    <property type="entry name" value="WHD_DRP"/>
    <property type="match status" value="1"/>
</dbReference>
<dbReference type="InterPro" id="IPR038005">
    <property type="entry name" value="RX-like_CC"/>
</dbReference>
<organism evidence="6 7">
    <name type="scientific">Amborella trichopoda</name>
    <dbReference type="NCBI Taxonomy" id="13333"/>
    <lineage>
        <taxon>Eukaryota</taxon>
        <taxon>Viridiplantae</taxon>
        <taxon>Streptophyta</taxon>
        <taxon>Embryophyta</taxon>
        <taxon>Tracheophyta</taxon>
        <taxon>Spermatophyta</taxon>
        <taxon>Magnoliopsida</taxon>
        <taxon>Amborellales</taxon>
        <taxon>Amborellaceae</taxon>
        <taxon>Amborella</taxon>
    </lineage>
</organism>
<dbReference type="InterPro" id="IPR042197">
    <property type="entry name" value="Apaf_helical"/>
</dbReference>
<dbReference type="Proteomes" id="UP000017836">
    <property type="component" value="Unassembled WGS sequence"/>
</dbReference>
<evidence type="ECO:0000259" key="5">
    <source>
        <dbReference type="Pfam" id="PF23559"/>
    </source>
</evidence>
<dbReference type="GO" id="GO:0043531">
    <property type="term" value="F:ADP binding"/>
    <property type="evidence" value="ECO:0007669"/>
    <property type="project" value="InterPro"/>
</dbReference>
<sequence>MKLFLWSADKRKATEEGLKNWVGDVRELAYDALDEFITRMKILKHRRRLKHGLSFIKKFIVYHKFATEAQQIKRRVKEANDRRLASHLEAARDEGAPSNDSITHWRDPRLVFSSWRNLTSWGSTSPEHGEHNTERHIYDIELMKNGEAFDLFCMKAFRHDTMCPDELRDLVDVLVAKCGGLPLAVVVMGDIMSRKPMTDVERDLFSEDFEIDMHILISLWIAEWFIEERPRKVMEHIADEYFRKLLDRSMLLVGEFEDDRDVLYCRVHDVTHEFALSIAKEEILGEFYGGECKFEPREESRGLFIVVRLYGKS</sequence>
<evidence type="ECO:0000256" key="1">
    <source>
        <dbReference type="ARBA" id="ARBA00022737"/>
    </source>
</evidence>
<dbReference type="InterPro" id="IPR058922">
    <property type="entry name" value="WHD_DRP"/>
</dbReference>
<evidence type="ECO:0000313" key="7">
    <source>
        <dbReference type="Proteomes" id="UP000017836"/>
    </source>
</evidence>
<dbReference type="EMBL" id="KI392075">
    <property type="protein sequence ID" value="ERN19117.1"/>
    <property type="molecule type" value="Genomic_DNA"/>
</dbReference>
<keyword evidence="7" id="KW-1185">Reference proteome</keyword>
<dbReference type="CDD" id="cd14798">
    <property type="entry name" value="RX-CC_like"/>
    <property type="match status" value="1"/>
</dbReference>
<dbReference type="PANTHER" id="PTHR23155:SF1205">
    <property type="entry name" value="DISEASE RESISTANCE PROTEIN RPM1"/>
    <property type="match status" value="1"/>
</dbReference>
<reference evidence="7" key="1">
    <citation type="journal article" date="2013" name="Science">
        <title>The Amborella genome and the evolution of flowering plants.</title>
        <authorList>
            <consortium name="Amborella Genome Project"/>
        </authorList>
    </citation>
    <scope>NUCLEOTIDE SEQUENCE [LARGE SCALE GENOMIC DNA]</scope>
</reference>
<evidence type="ECO:0000256" key="3">
    <source>
        <dbReference type="ARBA" id="ARBA00022821"/>
    </source>
</evidence>
<name>U5DCH4_AMBTC</name>
<feature type="domain" description="Disease resistance N-terminal" evidence="4">
    <location>
        <begin position="1"/>
        <end position="48"/>
    </location>
</feature>
<dbReference type="GO" id="GO:0006952">
    <property type="term" value="P:defense response"/>
    <property type="evidence" value="ECO:0007669"/>
    <property type="project" value="UniProtKB-KW"/>
</dbReference>
<protein>
    <recommendedName>
        <fullName evidence="8">Rx N-terminal domain-containing protein</fullName>
    </recommendedName>
</protein>
<dbReference type="eggNOG" id="KOG4658">
    <property type="taxonomic scope" value="Eukaryota"/>
</dbReference>
<evidence type="ECO:0008006" key="8">
    <source>
        <dbReference type="Google" id="ProtNLM"/>
    </source>
</evidence>
<dbReference type="HOGENOM" id="CLU_889496_0_0_1"/>
<dbReference type="Gene3D" id="1.20.5.4130">
    <property type="match status" value="1"/>
</dbReference>
<keyword evidence="2" id="KW-0547">Nucleotide-binding</keyword>
<gene>
    <name evidence="6" type="ORF">AMTR_s00061p00144510</name>
</gene>
<dbReference type="Gene3D" id="1.10.10.10">
    <property type="entry name" value="Winged helix-like DNA-binding domain superfamily/Winged helix DNA-binding domain"/>
    <property type="match status" value="1"/>
</dbReference>
<dbReference type="Gene3D" id="1.10.8.430">
    <property type="entry name" value="Helical domain of apoptotic protease-activating factors"/>
    <property type="match status" value="1"/>
</dbReference>
<dbReference type="PANTHER" id="PTHR23155">
    <property type="entry name" value="DISEASE RESISTANCE PROTEIN RP"/>
    <property type="match status" value="1"/>
</dbReference>
<feature type="domain" description="Disease resistance protein winged helix" evidence="5">
    <location>
        <begin position="204"/>
        <end position="275"/>
    </location>
</feature>
<dbReference type="Pfam" id="PF18052">
    <property type="entry name" value="Rx_N"/>
    <property type="match status" value="1"/>
</dbReference>
<dbReference type="Gramene" id="ERN19117">
    <property type="protein sequence ID" value="ERN19117"/>
    <property type="gene ID" value="AMTR_s00061p00144510"/>
</dbReference>